<dbReference type="HAMAP" id="MF_00238">
    <property type="entry name" value="Cytidyl_kinase_type1"/>
    <property type="match status" value="1"/>
</dbReference>
<evidence type="ECO:0000256" key="6">
    <source>
        <dbReference type="ARBA" id="ARBA00047615"/>
    </source>
</evidence>
<dbReference type="InterPro" id="IPR003136">
    <property type="entry name" value="Cytidylate_kin"/>
</dbReference>
<dbReference type="GO" id="GO:0036430">
    <property type="term" value="F:CMP kinase activity"/>
    <property type="evidence" value="ECO:0007669"/>
    <property type="project" value="RHEA"/>
</dbReference>
<dbReference type="Proteomes" id="UP000294192">
    <property type="component" value="Unassembled WGS sequence"/>
</dbReference>
<dbReference type="GO" id="GO:0036431">
    <property type="term" value="F:dCMP kinase activity"/>
    <property type="evidence" value="ECO:0007669"/>
    <property type="project" value="InterPro"/>
</dbReference>
<organism evidence="10 11">
    <name type="scientific">Mycoplasma marinum</name>
    <dbReference type="NCBI Taxonomy" id="1937190"/>
    <lineage>
        <taxon>Bacteria</taxon>
        <taxon>Bacillati</taxon>
        <taxon>Mycoplasmatota</taxon>
        <taxon>Mollicutes</taxon>
        <taxon>Mycoplasmataceae</taxon>
        <taxon>Mycoplasma</taxon>
    </lineage>
</organism>
<keyword evidence="3 8" id="KW-0547">Nucleotide-binding</keyword>
<comment type="subcellular location">
    <subcellularLocation>
        <location evidence="8">Cytoplasm</location>
    </subcellularLocation>
</comment>
<evidence type="ECO:0000256" key="8">
    <source>
        <dbReference type="HAMAP-Rule" id="MF_00238"/>
    </source>
</evidence>
<comment type="catalytic activity">
    <reaction evidence="7 8">
        <text>CMP + ATP = CDP + ADP</text>
        <dbReference type="Rhea" id="RHEA:11600"/>
        <dbReference type="ChEBI" id="CHEBI:30616"/>
        <dbReference type="ChEBI" id="CHEBI:58069"/>
        <dbReference type="ChEBI" id="CHEBI:60377"/>
        <dbReference type="ChEBI" id="CHEBI:456216"/>
        <dbReference type="EC" id="2.7.4.25"/>
    </reaction>
</comment>
<dbReference type="EMBL" id="PSZO01000001">
    <property type="protein sequence ID" value="TCG12005.1"/>
    <property type="molecule type" value="Genomic_DNA"/>
</dbReference>
<dbReference type="Pfam" id="PF02224">
    <property type="entry name" value="Cytidylate_kin"/>
    <property type="match status" value="1"/>
</dbReference>
<keyword evidence="11" id="KW-1185">Reference proteome</keyword>
<dbReference type="InterPro" id="IPR011994">
    <property type="entry name" value="Cytidylate_kinase_dom"/>
</dbReference>
<evidence type="ECO:0000256" key="4">
    <source>
        <dbReference type="ARBA" id="ARBA00022777"/>
    </source>
</evidence>
<reference evidence="10 11" key="1">
    <citation type="submission" date="2018-02" db="EMBL/GenBank/DDBJ databases">
        <title>Mycoplasma marinum and Mycoplasma todarodis sp. nov., moderately halophilic and psychrotolerant mycoplasmas isolated from cephalopods.</title>
        <authorList>
            <person name="Viver T."/>
        </authorList>
    </citation>
    <scope>NUCLEOTIDE SEQUENCE [LARGE SCALE GENOMIC DNA]</scope>
    <source>
        <strain evidence="10 11">PE</strain>
    </source>
</reference>
<proteinExistence type="inferred from homology"/>
<evidence type="ECO:0000313" key="11">
    <source>
        <dbReference type="Proteomes" id="UP000294192"/>
    </source>
</evidence>
<dbReference type="InterPro" id="IPR027417">
    <property type="entry name" value="P-loop_NTPase"/>
</dbReference>
<evidence type="ECO:0000259" key="9">
    <source>
        <dbReference type="Pfam" id="PF02224"/>
    </source>
</evidence>
<dbReference type="GO" id="GO:0005524">
    <property type="term" value="F:ATP binding"/>
    <property type="evidence" value="ECO:0007669"/>
    <property type="project" value="UniProtKB-UniRule"/>
</dbReference>
<comment type="caution">
    <text evidence="10">The sequence shown here is derived from an EMBL/GenBank/DDBJ whole genome shotgun (WGS) entry which is preliminary data.</text>
</comment>
<evidence type="ECO:0000256" key="1">
    <source>
        <dbReference type="ARBA" id="ARBA00009427"/>
    </source>
</evidence>
<dbReference type="NCBIfam" id="TIGR00017">
    <property type="entry name" value="cmk"/>
    <property type="match status" value="1"/>
</dbReference>
<dbReference type="GO" id="GO:0005737">
    <property type="term" value="C:cytoplasm"/>
    <property type="evidence" value="ECO:0007669"/>
    <property type="project" value="UniProtKB-SubCell"/>
</dbReference>
<dbReference type="AlphaFoldDB" id="A0A4R0XVV5"/>
<name>A0A4R0XVV5_9MOLU</name>
<dbReference type="RefSeq" id="WP_131598210.1">
    <property type="nucleotide sequence ID" value="NZ_CBDBYK010000003.1"/>
</dbReference>
<dbReference type="Gene3D" id="3.40.50.300">
    <property type="entry name" value="P-loop containing nucleotide triphosphate hydrolases"/>
    <property type="match status" value="1"/>
</dbReference>
<dbReference type="CDD" id="cd02020">
    <property type="entry name" value="CMPK"/>
    <property type="match status" value="1"/>
</dbReference>
<evidence type="ECO:0000313" key="10">
    <source>
        <dbReference type="EMBL" id="TCG12005.1"/>
    </source>
</evidence>
<evidence type="ECO:0000256" key="7">
    <source>
        <dbReference type="ARBA" id="ARBA00048478"/>
    </source>
</evidence>
<dbReference type="OrthoDB" id="9807434at2"/>
<evidence type="ECO:0000256" key="3">
    <source>
        <dbReference type="ARBA" id="ARBA00022741"/>
    </source>
</evidence>
<feature type="binding site" evidence="8">
    <location>
        <begin position="10"/>
        <end position="18"/>
    </location>
    <ligand>
        <name>ATP</name>
        <dbReference type="ChEBI" id="CHEBI:30616"/>
    </ligand>
</feature>
<comment type="catalytic activity">
    <reaction evidence="6 8">
        <text>dCMP + ATP = dCDP + ADP</text>
        <dbReference type="Rhea" id="RHEA:25094"/>
        <dbReference type="ChEBI" id="CHEBI:30616"/>
        <dbReference type="ChEBI" id="CHEBI:57566"/>
        <dbReference type="ChEBI" id="CHEBI:58593"/>
        <dbReference type="ChEBI" id="CHEBI:456216"/>
        <dbReference type="EC" id="2.7.4.25"/>
    </reaction>
</comment>
<feature type="domain" description="Cytidylate kinase" evidence="9">
    <location>
        <begin position="6"/>
        <end position="215"/>
    </location>
</feature>
<keyword evidence="4 8" id="KW-0418">Kinase</keyword>
<gene>
    <name evidence="8" type="primary">cmk</name>
    <name evidence="10" type="ORF">C4B24_00125</name>
</gene>
<evidence type="ECO:0000256" key="5">
    <source>
        <dbReference type="ARBA" id="ARBA00022840"/>
    </source>
</evidence>
<evidence type="ECO:0000256" key="2">
    <source>
        <dbReference type="ARBA" id="ARBA00022679"/>
    </source>
</evidence>
<accession>A0A4R0XVV5</accession>
<keyword evidence="2 8" id="KW-0808">Transferase</keyword>
<comment type="similarity">
    <text evidence="1 8">Belongs to the cytidylate kinase family. Type 1 subfamily.</text>
</comment>
<dbReference type="EC" id="2.7.4.25" evidence="8"/>
<protein>
    <recommendedName>
        <fullName evidence="8">Cytidylate kinase</fullName>
        <shortName evidence="8">CK</shortName>
        <ecNumber evidence="8">2.7.4.25</ecNumber>
    </recommendedName>
    <alternativeName>
        <fullName evidence="8">Cytidine monophosphate kinase</fullName>
        <shortName evidence="8">CMP kinase</shortName>
    </alternativeName>
</protein>
<keyword evidence="5 8" id="KW-0067">ATP-binding</keyword>
<dbReference type="GO" id="GO:0006220">
    <property type="term" value="P:pyrimidine nucleotide metabolic process"/>
    <property type="evidence" value="ECO:0007669"/>
    <property type="project" value="UniProtKB-UniRule"/>
</dbReference>
<dbReference type="SUPFAM" id="SSF52540">
    <property type="entry name" value="P-loop containing nucleoside triphosphate hydrolases"/>
    <property type="match status" value="1"/>
</dbReference>
<sequence>MNKKNIAIDGPAGSGKSTIAKIIAKKLGYTYINTGLMYRAIAYFSIKNNIDLSDEKAISKSFVSGMIELLPNEEVKLNGVRLSKELREDEISLGASTVAKYESIRKICVSEQQLMAKAKGVVMDGRDITSIVLPDAEVKVFMWASPEERANRRVLQNKELGYSTNFDKILNEINKRDYQDMNREVGPLIQTDDSIRLDTTDMSISEVVEKIIEITRSKHA</sequence>
<keyword evidence="8" id="KW-0963">Cytoplasm</keyword>